<sequence length="43" mass="4939">MSRKHQWARPYLNRICSIGSTSVSLISKETGPITWLMIHVRAI</sequence>
<evidence type="ECO:0000313" key="1">
    <source>
        <dbReference type="EMBL" id="CAF2082434.1"/>
    </source>
</evidence>
<dbReference type="EMBL" id="HG994360">
    <property type="protein sequence ID" value="CAF2082434.1"/>
    <property type="molecule type" value="Genomic_DNA"/>
</dbReference>
<name>A0A816S9V2_BRANA</name>
<dbReference type="Proteomes" id="UP001295469">
    <property type="component" value="Chromosome A06"/>
</dbReference>
<protein>
    <submittedName>
        <fullName evidence="1">(rape) hypothetical protein</fullName>
    </submittedName>
</protein>
<proteinExistence type="predicted"/>
<dbReference type="AlphaFoldDB" id="A0A816S9V2"/>
<reference evidence="1" key="1">
    <citation type="submission" date="2021-01" db="EMBL/GenBank/DDBJ databases">
        <authorList>
            <consortium name="Genoscope - CEA"/>
            <person name="William W."/>
        </authorList>
    </citation>
    <scope>NUCLEOTIDE SEQUENCE</scope>
</reference>
<organism evidence="1">
    <name type="scientific">Brassica napus</name>
    <name type="common">Rape</name>
    <dbReference type="NCBI Taxonomy" id="3708"/>
    <lineage>
        <taxon>Eukaryota</taxon>
        <taxon>Viridiplantae</taxon>
        <taxon>Streptophyta</taxon>
        <taxon>Embryophyta</taxon>
        <taxon>Tracheophyta</taxon>
        <taxon>Spermatophyta</taxon>
        <taxon>Magnoliopsida</taxon>
        <taxon>eudicotyledons</taxon>
        <taxon>Gunneridae</taxon>
        <taxon>Pentapetalae</taxon>
        <taxon>rosids</taxon>
        <taxon>malvids</taxon>
        <taxon>Brassicales</taxon>
        <taxon>Brassicaceae</taxon>
        <taxon>Brassiceae</taxon>
        <taxon>Brassica</taxon>
    </lineage>
</organism>
<accession>A0A816S9V2</accession>
<gene>
    <name evidence="1" type="ORF">DARMORV10_A06P07290.1</name>
</gene>